<dbReference type="Proteomes" id="UP000376575">
    <property type="component" value="Unassembled WGS sequence"/>
</dbReference>
<evidence type="ECO:0000313" key="2">
    <source>
        <dbReference type="Proteomes" id="UP000376575"/>
    </source>
</evidence>
<protein>
    <submittedName>
        <fullName evidence="1">Uncharacterized protein</fullName>
    </submittedName>
</protein>
<dbReference type="RefSeq" id="WP_274596536.1">
    <property type="nucleotide sequence ID" value="NZ_BJKP01000034.1"/>
</dbReference>
<gene>
    <name evidence="1" type="ORF">MiAbW_03039</name>
</gene>
<reference evidence="1 2" key="1">
    <citation type="journal article" date="2019" name="FEMS Microbiol. Lett.">
        <title>A novel salt-tolerant genotype illuminates the sucrose gene evolution in freshwater bloom-forming cyanobacterium Microcystis aeruginosa.</title>
        <authorList>
            <person name="Tanabe Y."/>
            <person name="Yamaguchi H."/>
            <person name="Sano T."/>
            <person name="Kawachi M."/>
        </authorList>
    </citation>
    <scope>NUCLEOTIDE SEQUENCE [LARGE SCALE GENOMIC DNA]</scope>
    <source>
        <strain evidence="1 2">NIES-4325</strain>
    </source>
</reference>
<evidence type="ECO:0000313" key="1">
    <source>
        <dbReference type="EMBL" id="GEA28464.1"/>
    </source>
</evidence>
<dbReference type="EMBL" id="BJKP01000034">
    <property type="protein sequence ID" value="GEA28464.1"/>
    <property type="molecule type" value="Genomic_DNA"/>
</dbReference>
<sequence>MADAIKVGLIGDAQDTSESQSAILKVTQKTILKPSNLQSSA</sequence>
<dbReference type="AlphaFoldDB" id="A0A5J4FCQ2"/>
<proteinExistence type="predicted"/>
<organism evidence="1 2">
    <name type="scientific">Microcystis aeruginosa NIES-4325</name>
    <dbReference type="NCBI Taxonomy" id="2569534"/>
    <lineage>
        <taxon>Bacteria</taxon>
        <taxon>Bacillati</taxon>
        <taxon>Cyanobacteriota</taxon>
        <taxon>Cyanophyceae</taxon>
        <taxon>Oscillatoriophycideae</taxon>
        <taxon>Chroococcales</taxon>
        <taxon>Microcystaceae</taxon>
        <taxon>Microcystis</taxon>
    </lineage>
</organism>
<name>A0A5J4FCQ2_MICAE</name>
<comment type="caution">
    <text evidence="1">The sequence shown here is derived from an EMBL/GenBank/DDBJ whole genome shotgun (WGS) entry which is preliminary data.</text>
</comment>
<accession>A0A5J4FCQ2</accession>